<sequence>MASTAKRSSGDESLWIPKKEEKKFFNPSIVATQRKPSASERNDAKGGHVNFESRLADASIVPGVPGKSGCQCTVVLRADDT</sequence>
<dbReference type="AlphaFoldDB" id="A0AAV4DZW4"/>
<accession>A0AAV4DZW4</accession>
<organism evidence="1 2">
    <name type="scientific">Plakobranchus ocellatus</name>
    <dbReference type="NCBI Taxonomy" id="259542"/>
    <lineage>
        <taxon>Eukaryota</taxon>
        <taxon>Metazoa</taxon>
        <taxon>Spiralia</taxon>
        <taxon>Lophotrochozoa</taxon>
        <taxon>Mollusca</taxon>
        <taxon>Gastropoda</taxon>
        <taxon>Heterobranchia</taxon>
        <taxon>Euthyneura</taxon>
        <taxon>Panpulmonata</taxon>
        <taxon>Sacoglossa</taxon>
        <taxon>Placobranchoidea</taxon>
        <taxon>Plakobranchidae</taxon>
        <taxon>Plakobranchus</taxon>
    </lineage>
</organism>
<gene>
    <name evidence="1" type="ORF">PoB_007612400</name>
</gene>
<comment type="caution">
    <text evidence="1">The sequence shown here is derived from an EMBL/GenBank/DDBJ whole genome shotgun (WGS) entry which is preliminary data.</text>
</comment>
<evidence type="ECO:0000313" key="1">
    <source>
        <dbReference type="EMBL" id="GFO49619.1"/>
    </source>
</evidence>
<protein>
    <submittedName>
        <fullName evidence="1">Uncharacterized protein</fullName>
    </submittedName>
</protein>
<dbReference type="EMBL" id="BLXT01008494">
    <property type="protein sequence ID" value="GFO49619.1"/>
    <property type="molecule type" value="Genomic_DNA"/>
</dbReference>
<dbReference type="Proteomes" id="UP000735302">
    <property type="component" value="Unassembled WGS sequence"/>
</dbReference>
<name>A0AAV4DZW4_9GAST</name>
<keyword evidence="2" id="KW-1185">Reference proteome</keyword>
<proteinExistence type="predicted"/>
<evidence type="ECO:0000313" key="2">
    <source>
        <dbReference type="Proteomes" id="UP000735302"/>
    </source>
</evidence>
<reference evidence="1 2" key="1">
    <citation type="journal article" date="2021" name="Elife">
        <title>Chloroplast acquisition without the gene transfer in kleptoplastic sea slugs, Plakobranchus ocellatus.</title>
        <authorList>
            <person name="Maeda T."/>
            <person name="Takahashi S."/>
            <person name="Yoshida T."/>
            <person name="Shimamura S."/>
            <person name="Takaki Y."/>
            <person name="Nagai Y."/>
            <person name="Toyoda A."/>
            <person name="Suzuki Y."/>
            <person name="Arimoto A."/>
            <person name="Ishii H."/>
            <person name="Satoh N."/>
            <person name="Nishiyama T."/>
            <person name="Hasebe M."/>
            <person name="Maruyama T."/>
            <person name="Minagawa J."/>
            <person name="Obokata J."/>
            <person name="Shigenobu S."/>
        </authorList>
    </citation>
    <scope>NUCLEOTIDE SEQUENCE [LARGE SCALE GENOMIC DNA]</scope>
</reference>